<sequence length="390" mass="41870">MQRPFPLPLLLLSLALSAAHAAPAYQEYRVTVVGPANSAATDINQAGVVVGTYPISPTATHGFINRGKGMIDLGTLGGTSSNAVAINDKGQVLGNWTTRGGQQRGYIYYQGRQRDIGAVRGRHTTYTDINHAGYATLFAGTPYPYDDAGVRSFLRTPGGTLRDIGRLMSDENAPSITQAMALNNRNQVTGDSGLGTVPEPLSHAFTWSGGVMRDLGNFGLDIRNAGSAINELGQITGYMGVTEGYWEKIAFFYSNGRLIRIDNRPGDETTDRQSSGTGINNHGHVVGTSDHLSGFIWRGRRMENLNALVDPRLGWDISNPRAINDAGQIAATATRGGVQYAVRLDLIRPHLLAAPDLEADAPAASDEQAAAEAQTEEEAQLREVVRPVRQ</sequence>
<name>A0ABV7PNG0_9BURK</name>
<dbReference type="NCBIfam" id="TIGR02913">
    <property type="entry name" value="HAF_rpt"/>
    <property type="match status" value="1"/>
</dbReference>
<comment type="caution">
    <text evidence="3">The sequence shown here is derived from an EMBL/GenBank/DDBJ whole genome shotgun (WGS) entry which is preliminary data.</text>
</comment>
<organism evidence="3 4">
    <name type="scientific">Massilia haematophila</name>
    <dbReference type="NCBI Taxonomy" id="457923"/>
    <lineage>
        <taxon>Bacteria</taxon>
        <taxon>Pseudomonadati</taxon>
        <taxon>Pseudomonadota</taxon>
        <taxon>Betaproteobacteria</taxon>
        <taxon>Burkholderiales</taxon>
        <taxon>Oxalobacteraceae</taxon>
        <taxon>Telluria group</taxon>
        <taxon>Massilia</taxon>
    </lineage>
</organism>
<evidence type="ECO:0000256" key="1">
    <source>
        <dbReference type="SAM" id="MobiDB-lite"/>
    </source>
</evidence>
<feature type="chain" id="PRO_5045140977" evidence="2">
    <location>
        <begin position="22"/>
        <end position="390"/>
    </location>
</feature>
<feature type="region of interest" description="Disordered" evidence="1">
    <location>
        <begin position="359"/>
        <end position="390"/>
    </location>
</feature>
<gene>
    <name evidence="3" type="ORF">ACFOPH_14755</name>
</gene>
<reference evidence="4" key="1">
    <citation type="journal article" date="2019" name="Int. J. Syst. Evol. Microbiol.">
        <title>The Global Catalogue of Microorganisms (GCM) 10K type strain sequencing project: providing services to taxonomists for standard genome sequencing and annotation.</title>
        <authorList>
            <consortium name="The Broad Institute Genomics Platform"/>
            <consortium name="The Broad Institute Genome Sequencing Center for Infectious Disease"/>
            <person name="Wu L."/>
            <person name="Ma J."/>
        </authorList>
    </citation>
    <scope>NUCLEOTIDE SEQUENCE [LARGE SCALE GENOMIC DNA]</scope>
    <source>
        <strain evidence="4">CCM 7480</strain>
    </source>
</reference>
<protein>
    <submittedName>
        <fullName evidence="3">HAF repeat-containing protein</fullName>
    </submittedName>
</protein>
<dbReference type="Proteomes" id="UP001595665">
    <property type="component" value="Unassembled WGS sequence"/>
</dbReference>
<proteinExistence type="predicted"/>
<feature type="compositionally biased region" description="Low complexity" evidence="1">
    <location>
        <begin position="359"/>
        <end position="373"/>
    </location>
</feature>
<accession>A0ABV7PNG0</accession>
<feature type="region of interest" description="Disordered" evidence="1">
    <location>
        <begin position="264"/>
        <end position="284"/>
    </location>
</feature>
<feature type="signal peptide" evidence="2">
    <location>
        <begin position="1"/>
        <end position="21"/>
    </location>
</feature>
<keyword evidence="2" id="KW-0732">Signal</keyword>
<evidence type="ECO:0000313" key="3">
    <source>
        <dbReference type="EMBL" id="MFC3459494.1"/>
    </source>
</evidence>
<dbReference type="InterPro" id="IPR014262">
    <property type="entry name" value="HAF_rpt"/>
</dbReference>
<dbReference type="EMBL" id="JBHRVV010000001">
    <property type="protein sequence ID" value="MFC3459494.1"/>
    <property type="molecule type" value="Genomic_DNA"/>
</dbReference>
<feature type="compositionally biased region" description="Basic and acidic residues" evidence="1">
    <location>
        <begin position="379"/>
        <end position="390"/>
    </location>
</feature>
<evidence type="ECO:0000256" key="2">
    <source>
        <dbReference type="SAM" id="SignalP"/>
    </source>
</evidence>
<evidence type="ECO:0000313" key="4">
    <source>
        <dbReference type="Proteomes" id="UP001595665"/>
    </source>
</evidence>
<keyword evidence="4" id="KW-1185">Reference proteome</keyword>
<dbReference type="RefSeq" id="WP_379736077.1">
    <property type="nucleotide sequence ID" value="NZ_JBHRVV010000001.1"/>
</dbReference>